<dbReference type="AlphaFoldDB" id="A0AAQ4E6F0"/>
<keyword evidence="3" id="KW-1185">Reference proteome</keyword>
<dbReference type="Proteomes" id="UP001321473">
    <property type="component" value="Unassembled WGS sequence"/>
</dbReference>
<comment type="caution">
    <text evidence="2">The sequence shown here is derived from an EMBL/GenBank/DDBJ whole genome shotgun (WGS) entry which is preliminary data.</text>
</comment>
<evidence type="ECO:0000313" key="3">
    <source>
        <dbReference type="Proteomes" id="UP001321473"/>
    </source>
</evidence>
<reference evidence="2 3" key="1">
    <citation type="journal article" date="2023" name="Arcadia Sci">
        <title>De novo assembly of a long-read Amblyomma americanum tick genome.</title>
        <authorList>
            <person name="Chou S."/>
            <person name="Poskanzer K.E."/>
            <person name="Rollins M."/>
            <person name="Thuy-Boun P.S."/>
        </authorList>
    </citation>
    <scope>NUCLEOTIDE SEQUENCE [LARGE SCALE GENOMIC DNA]</scope>
    <source>
        <strain evidence="2">F_SG_1</strain>
        <tissue evidence="2">Salivary glands</tissue>
    </source>
</reference>
<dbReference type="EMBL" id="JARKHS020021391">
    <property type="protein sequence ID" value="KAK8770260.1"/>
    <property type="molecule type" value="Genomic_DNA"/>
</dbReference>
<evidence type="ECO:0000256" key="1">
    <source>
        <dbReference type="SAM" id="MobiDB-lite"/>
    </source>
</evidence>
<sequence length="109" mass="11044">MMSAVPGAVAAQGSATEAQPQPPPREQPGPRSCRDPHTSSRRCTRLRRSPTAAPSLEEDRAVTPVDTVAASVSAAATLTDSVAASLVATAALERATVVSAVTAAGGDWH</sequence>
<gene>
    <name evidence="2" type="ORF">V5799_013274</name>
</gene>
<protein>
    <submittedName>
        <fullName evidence="2">Uncharacterized protein</fullName>
    </submittedName>
</protein>
<feature type="region of interest" description="Disordered" evidence="1">
    <location>
        <begin position="1"/>
        <end position="62"/>
    </location>
</feature>
<name>A0AAQ4E6F0_AMBAM</name>
<accession>A0AAQ4E6F0</accession>
<proteinExistence type="predicted"/>
<organism evidence="2 3">
    <name type="scientific">Amblyomma americanum</name>
    <name type="common">Lone star tick</name>
    <dbReference type="NCBI Taxonomy" id="6943"/>
    <lineage>
        <taxon>Eukaryota</taxon>
        <taxon>Metazoa</taxon>
        <taxon>Ecdysozoa</taxon>
        <taxon>Arthropoda</taxon>
        <taxon>Chelicerata</taxon>
        <taxon>Arachnida</taxon>
        <taxon>Acari</taxon>
        <taxon>Parasitiformes</taxon>
        <taxon>Ixodida</taxon>
        <taxon>Ixodoidea</taxon>
        <taxon>Ixodidae</taxon>
        <taxon>Amblyomminae</taxon>
        <taxon>Amblyomma</taxon>
    </lineage>
</organism>
<feature type="compositionally biased region" description="Basic residues" evidence="1">
    <location>
        <begin position="39"/>
        <end position="48"/>
    </location>
</feature>
<evidence type="ECO:0000313" key="2">
    <source>
        <dbReference type="EMBL" id="KAK8770260.1"/>
    </source>
</evidence>